<dbReference type="InterPro" id="IPR013785">
    <property type="entry name" value="Aldolase_TIM"/>
</dbReference>
<comment type="cofactor">
    <cofactor evidence="7">
        <name>[4Fe-4S] cluster</name>
        <dbReference type="ChEBI" id="CHEBI:49883"/>
    </cofactor>
    <text evidence="7">Binds 1 [4Fe-4S] cluster. The cluster is coordinated with 3 cysteines and an exchangeable S-adenosyl-L-methionine.</text>
</comment>
<dbReference type="SMART" id="SM00876">
    <property type="entry name" value="BATS"/>
    <property type="match status" value="1"/>
</dbReference>
<keyword evidence="3" id="KW-0479">Metal-binding</keyword>
<dbReference type="Pfam" id="PF06968">
    <property type="entry name" value="BATS"/>
    <property type="match status" value="1"/>
</dbReference>
<evidence type="ECO:0000256" key="4">
    <source>
        <dbReference type="ARBA" id="ARBA00023004"/>
    </source>
</evidence>
<dbReference type="eggNOG" id="COG0502">
    <property type="taxonomic scope" value="Bacteria"/>
</dbReference>
<dbReference type="InterPro" id="IPR034422">
    <property type="entry name" value="HydE/PylB-like"/>
</dbReference>
<dbReference type="GO" id="GO:0044272">
    <property type="term" value="P:sulfur compound biosynthetic process"/>
    <property type="evidence" value="ECO:0007669"/>
    <property type="project" value="UniProtKB-ARBA"/>
</dbReference>
<evidence type="ECO:0000256" key="2">
    <source>
        <dbReference type="ARBA" id="ARBA00022691"/>
    </source>
</evidence>
<evidence type="ECO:0000259" key="9">
    <source>
        <dbReference type="PROSITE" id="PS51918"/>
    </source>
</evidence>
<dbReference type="PIRSF" id="PIRSF004762">
    <property type="entry name" value="CHP00423"/>
    <property type="match status" value="1"/>
</dbReference>
<dbReference type="SFLD" id="SFLDG01280">
    <property type="entry name" value="HydE/PylB-like"/>
    <property type="match status" value="1"/>
</dbReference>
<keyword evidence="11" id="KW-1185">Reference proteome</keyword>
<sequence length="343" mass="38339">MVDILDKAMRSHDLDKCEIVRLLSIDDGVQQEVLFKAADETRQQYLGTDVHLRGLIEFSNYCMNDCMYCGIRRGNRTLERYRIQPDEVIKVAAQAYRLGYRTIVLQSGEDGYYTGDVMCYIIRGIKEAADVAITLSIGERSYDDYKRMKEAGADRYLMRFETSNRELYKKLHPRMDFDNRIQCLKDIKSLGYELGSGFLVGLPGQTVEDIADDILLLKELGADMVGIGPFIPHPDTPLRSCNSGSLDMVLKAVAVLRLIMPDINIPATTAVGTSDPFGRQKALKAGANVIMPNVTPLEYRQLYQLYPGKICIGENPQDCRICVEGLIRSVGRTVGTGYGGHNG</sequence>
<evidence type="ECO:0000256" key="8">
    <source>
        <dbReference type="PIRSR" id="PIRSR004762-2"/>
    </source>
</evidence>
<reference evidence="10 11" key="2">
    <citation type="journal article" date="2011" name="Stand. Genomic Sci.">
        <title>Complete genome sequence of Mahella australiensis type strain (50-1 BON).</title>
        <authorList>
            <person name="Sikorski J."/>
            <person name="Teshima H."/>
            <person name="Nolan M."/>
            <person name="Lucas S."/>
            <person name="Hammon N."/>
            <person name="Deshpande S."/>
            <person name="Cheng J.F."/>
            <person name="Pitluck S."/>
            <person name="Liolios K."/>
            <person name="Pagani I."/>
            <person name="Ivanova N."/>
            <person name="Huntemann M."/>
            <person name="Mavromatis K."/>
            <person name="Ovchinikova G."/>
            <person name="Pati A."/>
            <person name="Tapia R."/>
            <person name="Han C."/>
            <person name="Goodwin L."/>
            <person name="Chen A."/>
            <person name="Palaniappan K."/>
            <person name="Land M."/>
            <person name="Hauser L."/>
            <person name="Ngatchou-Djao O.D."/>
            <person name="Rohde M."/>
            <person name="Pukall R."/>
            <person name="Spring S."/>
            <person name="Abt B."/>
            <person name="Goker M."/>
            <person name="Detter J.C."/>
            <person name="Woyke T."/>
            <person name="Bristow J."/>
            <person name="Markowitz V."/>
            <person name="Hugenholtz P."/>
            <person name="Eisen J.A."/>
            <person name="Kyrpides N.C."/>
            <person name="Klenk H.P."/>
            <person name="Lapidus A."/>
        </authorList>
    </citation>
    <scope>NUCLEOTIDE SEQUENCE [LARGE SCALE GENOMIC DNA]</scope>
    <source>
        <strain evidence="11">DSM 15567 / CIP 107919 / 50-1 BON</strain>
    </source>
</reference>
<dbReference type="SFLD" id="SFLDS00029">
    <property type="entry name" value="Radical_SAM"/>
    <property type="match status" value="1"/>
</dbReference>
<dbReference type="OrthoDB" id="9775764at2"/>
<dbReference type="Pfam" id="PF04055">
    <property type="entry name" value="Radical_SAM"/>
    <property type="match status" value="1"/>
</dbReference>
<feature type="binding site" evidence="8">
    <location>
        <position position="136"/>
    </location>
    <ligand>
        <name>(3R)-3-methyl-D-ornithine</name>
        <dbReference type="ChEBI" id="CHEBI:64642"/>
    </ligand>
</feature>
<dbReference type="Proteomes" id="UP000008457">
    <property type="component" value="Chromosome"/>
</dbReference>
<keyword evidence="2 7" id="KW-0949">S-adenosyl-L-methionine</keyword>
<evidence type="ECO:0000313" key="10">
    <source>
        <dbReference type="EMBL" id="AEE95649.1"/>
    </source>
</evidence>
<dbReference type="RefSeq" id="WP_013780082.1">
    <property type="nucleotide sequence ID" value="NC_015520.1"/>
</dbReference>
<dbReference type="InterPro" id="IPR024021">
    <property type="entry name" value="FeFe-hyd_HydE_rSAM"/>
</dbReference>
<dbReference type="SFLD" id="SFLDG01082">
    <property type="entry name" value="B12-binding_domain_containing"/>
    <property type="match status" value="1"/>
</dbReference>
<dbReference type="InterPro" id="IPR058240">
    <property type="entry name" value="rSAM_sf"/>
</dbReference>
<evidence type="ECO:0000256" key="1">
    <source>
        <dbReference type="ARBA" id="ARBA00022485"/>
    </source>
</evidence>
<evidence type="ECO:0000256" key="3">
    <source>
        <dbReference type="ARBA" id="ARBA00022723"/>
    </source>
</evidence>
<dbReference type="GO" id="GO:0051539">
    <property type="term" value="F:4 iron, 4 sulfur cluster binding"/>
    <property type="evidence" value="ECO:0007669"/>
    <property type="project" value="UniProtKB-KW"/>
</dbReference>
<proteinExistence type="predicted"/>
<keyword evidence="4 7" id="KW-0408">Iron</keyword>
<dbReference type="PANTHER" id="PTHR43726">
    <property type="entry name" value="3-METHYLORNITHINE SYNTHASE"/>
    <property type="match status" value="1"/>
</dbReference>
<gene>
    <name evidence="10" type="ordered locus">Mahau_0433</name>
</gene>
<dbReference type="PROSITE" id="PS51918">
    <property type="entry name" value="RADICAL_SAM"/>
    <property type="match status" value="1"/>
</dbReference>
<accession>F3ZYC4</accession>
<dbReference type="KEGG" id="mas:Mahau_0433"/>
<evidence type="ECO:0000256" key="7">
    <source>
        <dbReference type="PIRSR" id="PIRSR004762-1"/>
    </source>
</evidence>
<feature type="binding site" evidence="7">
    <location>
        <position position="62"/>
    </location>
    <ligand>
        <name>[4Fe-4S] cluster</name>
        <dbReference type="ChEBI" id="CHEBI:49883"/>
        <note>4Fe-4S-S-AdoMet</note>
    </ligand>
</feature>
<dbReference type="InterPro" id="IPR010722">
    <property type="entry name" value="BATS_dom"/>
</dbReference>
<dbReference type="GO" id="GO:0016740">
    <property type="term" value="F:transferase activity"/>
    <property type="evidence" value="ECO:0007669"/>
    <property type="project" value="TreeGrafter"/>
</dbReference>
<evidence type="ECO:0000313" key="11">
    <source>
        <dbReference type="Proteomes" id="UP000008457"/>
    </source>
</evidence>
<dbReference type="SUPFAM" id="SSF102114">
    <property type="entry name" value="Radical SAM enzymes"/>
    <property type="match status" value="1"/>
</dbReference>
<name>F3ZYC4_MAHA5</name>
<dbReference type="CDD" id="cd01335">
    <property type="entry name" value="Radical_SAM"/>
    <property type="match status" value="1"/>
</dbReference>
<dbReference type="EMBL" id="CP002360">
    <property type="protein sequence ID" value="AEE95649.1"/>
    <property type="molecule type" value="Genomic_DNA"/>
</dbReference>
<dbReference type="InterPro" id="IPR007197">
    <property type="entry name" value="rSAM"/>
</dbReference>
<dbReference type="NCBIfam" id="TIGR03956">
    <property type="entry name" value="rSAM_HydE"/>
    <property type="match status" value="1"/>
</dbReference>
<feature type="binding site" evidence="7">
    <location>
        <position position="69"/>
    </location>
    <ligand>
        <name>[4Fe-4S] cluster</name>
        <dbReference type="ChEBI" id="CHEBI:49883"/>
        <note>4Fe-4S-S-AdoMet</note>
    </ligand>
</feature>
<feature type="binding site" evidence="8">
    <location>
        <position position="161"/>
    </location>
    <ligand>
        <name>S-adenosyl-L-methionine</name>
        <dbReference type="ChEBI" id="CHEBI:59789"/>
    </ligand>
</feature>
<dbReference type="SFLD" id="SFLDG01060">
    <property type="entry name" value="BATS_domain_containing"/>
    <property type="match status" value="1"/>
</dbReference>
<dbReference type="STRING" id="697281.Mahau_0433"/>
<keyword evidence="5 7" id="KW-0411">Iron-sulfur</keyword>
<feature type="binding site" evidence="8">
    <location>
        <position position="180"/>
    </location>
    <ligand>
        <name>S-adenosyl-L-methionine</name>
        <dbReference type="ChEBI" id="CHEBI:59789"/>
    </ligand>
</feature>
<evidence type="ECO:0000256" key="5">
    <source>
        <dbReference type="ARBA" id="ARBA00023014"/>
    </source>
</evidence>
<keyword evidence="1 7" id="KW-0004">4Fe-4S</keyword>
<dbReference type="SMART" id="SM00729">
    <property type="entry name" value="Elp3"/>
    <property type="match status" value="1"/>
</dbReference>
<comment type="cofactor">
    <cofactor evidence="6">
        <name>[2Fe-2S] cluster</name>
        <dbReference type="ChEBI" id="CHEBI:190135"/>
    </cofactor>
</comment>
<dbReference type="InterPro" id="IPR006638">
    <property type="entry name" value="Elp3/MiaA/NifB-like_rSAM"/>
</dbReference>
<feature type="domain" description="Radical SAM core" evidence="9">
    <location>
        <begin position="48"/>
        <end position="262"/>
    </location>
</feature>
<dbReference type="Gene3D" id="3.20.20.70">
    <property type="entry name" value="Aldolase class I"/>
    <property type="match status" value="1"/>
</dbReference>
<evidence type="ECO:0000256" key="6">
    <source>
        <dbReference type="ARBA" id="ARBA00034078"/>
    </source>
</evidence>
<dbReference type="HOGENOM" id="CLU_033172_0_1_9"/>
<feature type="binding site" evidence="7">
    <location>
        <position position="66"/>
    </location>
    <ligand>
        <name>[4Fe-4S] cluster</name>
        <dbReference type="ChEBI" id="CHEBI:49883"/>
        <note>4Fe-4S-S-AdoMet</note>
    </ligand>
</feature>
<reference evidence="11" key="1">
    <citation type="submission" date="2010-11" db="EMBL/GenBank/DDBJ databases">
        <title>The complete genome of Mahella australiensis DSM 15567.</title>
        <authorList>
            <consortium name="US DOE Joint Genome Institute (JGI-PGF)"/>
            <person name="Lucas S."/>
            <person name="Copeland A."/>
            <person name="Lapidus A."/>
            <person name="Bruce D."/>
            <person name="Goodwin L."/>
            <person name="Pitluck S."/>
            <person name="Kyrpides N."/>
            <person name="Mavromatis K."/>
            <person name="Pagani I."/>
            <person name="Ivanova N."/>
            <person name="Teshima H."/>
            <person name="Brettin T."/>
            <person name="Detter J.C."/>
            <person name="Han C."/>
            <person name="Tapia R."/>
            <person name="Land M."/>
            <person name="Hauser L."/>
            <person name="Markowitz V."/>
            <person name="Cheng J.-F."/>
            <person name="Hugenholtz P."/>
            <person name="Woyke T."/>
            <person name="Wu D."/>
            <person name="Spring S."/>
            <person name="Pukall R."/>
            <person name="Steenblock K."/>
            <person name="Schneider S."/>
            <person name="Klenk H.-P."/>
            <person name="Eisen J.A."/>
        </authorList>
    </citation>
    <scope>NUCLEOTIDE SEQUENCE [LARGE SCALE GENOMIC DNA]</scope>
    <source>
        <strain evidence="11">DSM 15567 / CIP 107919 / 50-1 BON</strain>
    </source>
</reference>
<organism evidence="10 11">
    <name type="scientific">Mahella australiensis (strain DSM 15567 / CIP 107919 / 50-1 BON)</name>
    <dbReference type="NCBI Taxonomy" id="697281"/>
    <lineage>
        <taxon>Bacteria</taxon>
        <taxon>Bacillati</taxon>
        <taxon>Bacillota</taxon>
        <taxon>Clostridia</taxon>
        <taxon>Thermoanaerobacterales</taxon>
        <taxon>Thermoanaerobacterales Family IV. Incertae Sedis</taxon>
        <taxon>Mahella</taxon>
    </lineage>
</organism>
<dbReference type="GO" id="GO:0042364">
    <property type="term" value="P:water-soluble vitamin biosynthetic process"/>
    <property type="evidence" value="ECO:0007669"/>
    <property type="project" value="UniProtKB-ARBA"/>
</dbReference>
<dbReference type="SFLD" id="SFLDF00348">
    <property type="entry name" value="FeFe_hydrogenase_maturase_(Hyd"/>
    <property type="match status" value="1"/>
</dbReference>
<dbReference type="PANTHER" id="PTHR43726:SF1">
    <property type="entry name" value="BIOTIN SYNTHASE"/>
    <property type="match status" value="1"/>
</dbReference>
<dbReference type="GO" id="GO:0046872">
    <property type="term" value="F:metal ion binding"/>
    <property type="evidence" value="ECO:0007669"/>
    <property type="project" value="UniProtKB-KW"/>
</dbReference>
<dbReference type="AlphaFoldDB" id="F3ZYC4"/>
<protein>
    <submittedName>
        <fullName evidence="10">Radical SAM domain protein</fullName>
    </submittedName>
</protein>